<gene>
    <name evidence="2" type="ORF">GPX89_35215</name>
</gene>
<dbReference type="EMBL" id="WRPP01000009">
    <property type="protein sequence ID" value="MVU82468.1"/>
    <property type="molecule type" value="Genomic_DNA"/>
</dbReference>
<dbReference type="AlphaFoldDB" id="A0A7K1V8Q0"/>
<dbReference type="Pfam" id="PF10823">
    <property type="entry name" value="DUF2568"/>
    <property type="match status" value="1"/>
</dbReference>
<dbReference type="InterPro" id="IPR021214">
    <property type="entry name" value="DUF2568"/>
</dbReference>
<evidence type="ECO:0000256" key="1">
    <source>
        <dbReference type="SAM" id="Phobius"/>
    </source>
</evidence>
<proteinExistence type="predicted"/>
<protein>
    <submittedName>
        <fullName evidence="2">DUF2568 domain-containing protein</fullName>
    </submittedName>
</protein>
<dbReference type="RefSeq" id="WP_157392068.1">
    <property type="nucleotide sequence ID" value="NZ_WRPP01000009.1"/>
</dbReference>
<organism evidence="2 3">
    <name type="scientific">Nocardia terrae</name>
    <dbReference type="NCBI Taxonomy" id="2675851"/>
    <lineage>
        <taxon>Bacteria</taxon>
        <taxon>Bacillati</taxon>
        <taxon>Actinomycetota</taxon>
        <taxon>Actinomycetes</taxon>
        <taxon>Mycobacteriales</taxon>
        <taxon>Nocardiaceae</taxon>
        <taxon>Nocardia</taxon>
    </lineage>
</organism>
<evidence type="ECO:0000313" key="2">
    <source>
        <dbReference type="EMBL" id="MVU82468.1"/>
    </source>
</evidence>
<feature type="transmembrane region" description="Helical" evidence="1">
    <location>
        <begin position="34"/>
        <end position="55"/>
    </location>
</feature>
<keyword evidence="1" id="KW-1133">Transmembrane helix</keyword>
<dbReference type="Proteomes" id="UP000466794">
    <property type="component" value="Unassembled WGS sequence"/>
</dbReference>
<keyword evidence="1" id="KW-0812">Transmembrane</keyword>
<sequence length="116" mass="12613">MSVLKGANLLVMFLLELCVLGAAIWWGATVSAPVWVRILLAVAAPAVFVVVWALFGAANEPRYPQTGWRRVALEVLWFGAASILLGLAWSPLAGVVMFAVWLVNGVLRLVWGQQQL</sequence>
<keyword evidence="1" id="KW-0472">Membrane</keyword>
<comment type="caution">
    <text evidence="2">The sequence shown here is derived from an EMBL/GenBank/DDBJ whole genome shotgun (WGS) entry which is preliminary data.</text>
</comment>
<reference evidence="2 3" key="1">
    <citation type="submission" date="2019-12" db="EMBL/GenBank/DDBJ databases">
        <title>Nocardia sp. nov. ET3-3 isolated from soil.</title>
        <authorList>
            <person name="Kanchanasin P."/>
            <person name="Tanasupawat S."/>
            <person name="Yuki M."/>
            <person name="Kudo T."/>
        </authorList>
    </citation>
    <scope>NUCLEOTIDE SEQUENCE [LARGE SCALE GENOMIC DNA]</scope>
    <source>
        <strain evidence="2 3">ET3-3</strain>
    </source>
</reference>
<feature type="transmembrane region" description="Helical" evidence="1">
    <location>
        <begin position="7"/>
        <end position="28"/>
    </location>
</feature>
<name>A0A7K1V8Q0_9NOCA</name>
<accession>A0A7K1V8Q0</accession>
<feature type="transmembrane region" description="Helical" evidence="1">
    <location>
        <begin position="75"/>
        <end position="103"/>
    </location>
</feature>
<evidence type="ECO:0000313" key="3">
    <source>
        <dbReference type="Proteomes" id="UP000466794"/>
    </source>
</evidence>
<keyword evidence="3" id="KW-1185">Reference proteome</keyword>